<comment type="caution">
    <text evidence="1">The sequence shown here is derived from an EMBL/GenBank/DDBJ whole genome shotgun (WGS) entry which is preliminary data.</text>
</comment>
<proteinExistence type="predicted"/>
<dbReference type="Proteomes" id="UP000321691">
    <property type="component" value="Unassembled WGS sequence"/>
</dbReference>
<dbReference type="EMBL" id="BJZI01000005">
    <property type="protein sequence ID" value="GEO66032.1"/>
    <property type="molecule type" value="Genomic_DNA"/>
</dbReference>
<accession>A0ABQ0WM37</accession>
<evidence type="ECO:0000313" key="2">
    <source>
        <dbReference type="Proteomes" id="UP000321691"/>
    </source>
</evidence>
<gene>
    <name evidence="1" type="ORF">LSP04_04510</name>
</gene>
<protein>
    <recommendedName>
        <fullName evidence="3">Transposase</fullName>
    </recommendedName>
</protein>
<sequence>MSIIVAYAVLQIFIEYTKERRPKSYDATCPKTPRLVGSDPRSWIHDHSGRL</sequence>
<name>A0ABQ0WM37_9LACO</name>
<reference evidence="1 2" key="1">
    <citation type="submission" date="2019-07" db="EMBL/GenBank/DDBJ databases">
        <title>Whole genome shotgun sequence of Lactobacillus spicheri NBRC 107155.</title>
        <authorList>
            <person name="Hosoyama A."/>
            <person name="Uohara A."/>
            <person name="Ohji S."/>
            <person name="Ichikawa N."/>
        </authorList>
    </citation>
    <scope>NUCLEOTIDE SEQUENCE [LARGE SCALE GENOMIC DNA]</scope>
    <source>
        <strain evidence="1 2">NBRC 107155</strain>
    </source>
</reference>
<keyword evidence="2" id="KW-1185">Reference proteome</keyword>
<evidence type="ECO:0000313" key="1">
    <source>
        <dbReference type="EMBL" id="GEO66032.1"/>
    </source>
</evidence>
<evidence type="ECO:0008006" key="3">
    <source>
        <dbReference type="Google" id="ProtNLM"/>
    </source>
</evidence>
<organism evidence="1 2">
    <name type="scientific">Levilactobacillus spicheri</name>
    <dbReference type="NCBI Taxonomy" id="216463"/>
    <lineage>
        <taxon>Bacteria</taxon>
        <taxon>Bacillati</taxon>
        <taxon>Bacillota</taxon>
        <taxon>Bacilli</taxon>
        <taxon>Lactobacillales</taxon>
        <taxon>Lactobacillaceae</taxon>
        <taxon>Levilactobacillus</taxon>
    </lineage>
</organism>